<evidence type="ECO:0000313" key="3">
    <source>
        <dbReference type="Proteomes" id="UP000652761"/>
    </source>
</evidence>
<keyword evidence="3" id="KW-1185">Reference proteome</keyword>
<accession>A0A843W475</accession>
<organism evidence="2 3">
    <name type="scientific">Colocasia esculenta</name>
    <name type="common">Wild taro</name>
    <name type="synonym">Arum esculentum</name>
    <dbReference type="NCBI Taxonomy" id="4460"/>
    <lineage>
        <taxon>Eukaryota</taxon>
        <taxon>Viridiplantae</taxon>
        <taxon>Streptophyta</taxon>
        <taxon>Embryophyta</taxon>
        <taxon>Tracheophyta</taxon>
        <taxon>Spermatophyta</taxon>
        <taxon>Magnoliopsida</taxon>
        <taxon>Liliopsida</taxon>
        <taxon>Araceae</taxon>
        <taxon>Aroideae</taxon>
        <taxon>Colocasieae</taxon>
        <taxon>Colocasia</taxon>
    </lineage>
</organism>
<dbReference type="EMBL" id="NMUH01002922">
    <property type="protein sequence ID" value="MQM02806.1"/>
    <property type="molecule type" value="Genomic_DNA"/>
</dbReference>
<comment type="caution">
    <text evidence="2">The sequence shown here is derived from an EMBL/GenBank/DDBJ whole genome shotgun (WGS) entry which is preliminary data.</text>
</comment>
<evidence type="ECO:0000313" key="2">
    <source>
        <dbReference type="EMBL" id="MQM02806.1"/>
    </source>
</evidence>
<dbReference type="Proteomes" id="UP000652761">
    <property type="component" value="Unassembled WGS sequence"/>
</dbReference>
<proteinExistence type="predicted"/>
<dbReference type="AlphaFoldDB" id="A0A843W475"/>
<feature type="region of interest" description="Disordered" evidence="1">
    <location>
        <begin position="1"/>
        <end position="25"/>
    </location>
</feature>
<gene>
    <name evidence="2" type="ORF">Taro_035581</name>
</gene>
<sequence length="105" mass="11721">MDLAVKFRSVQNTDPSSKYKGNGGIQDARKNPEKCWDLGHMYRIEIYRLLAFLKTSKRIYIAVEALLGQSQEASKTPLLLVLGRSPQQVVVGEAFLYASASSMLL</sequence>
<evidence type="ECO:0000256" key="1">
    <source>
        <dbReference type="SAM" id="MobiDB-lite"/>
    </source>
</evidence>
<reference evidence="2" key="1">
    <citation type="submission" date="2017-07" db="EMBL/GenBank/DDBJ databases">
        <title>Taro Niue Genome Assembly and Annotation.</title>
        <authorList>
            <person name="Atibalentja N."/>
            <person name="Keating K."/>
            <person name="Fields C.J."/>
        </authorList>
    </citation>
    <scope>NUCLEOTIDE SEQUENCE</scope>
    <source>
        <strain evidence="2">Niue_2</strain>
        <tissue evidence="2">Leaf</tissue>
    </source>
</reference>
<protein>
    <submittedName>
        <fullName evidence="2">Uncharacterized protein</fullName>
    </submittedName>
</protein>
<name>A0A843W475_COLES</name>